<evidence type="ECO:0000256" key="1">
    <source>
        <dbReference type="SAM" id="SignalP"/>
    </source>
</evidence>
<feature type="signal peptide" evidence="1">
    <location>
        <begin position="1"/>
        <end position="24"/>
    </location>
</feature>
<dbReference type="EMBL" id="HBIB01048035">
    <property type="protein sequence ID" value="CAE0269245.1"/>
    <property type="molecule type" value="Transcribed_RNA"/>
</dbReference>
<gene>
    <name evidence="2" type="ORF">PBIL07802_LOCUS31598</name>
</gene>
<dbReference type="AlphaFoldDB" id="A0A7S3GKL9"/>
<protein>
    <submittedName>
        <fullName evidence="2">Uncharacterized protein</fullName>
    </submittedName>
</protein>
<name>A0A7S3GKL9_9EUKA</name>
<organism evidence="2">
    <name type="scientific">Palpitomonas bilix</name>
    <dbReference type="NCBI Taxonomy" id="652834"/>
    <lineage>
        <taxon>Eukaryota</taxon>
        <taxon>Eukaryota incertae sedis</taxon>
    </lineage>
</organism>
<keyword evidence="1" id="KW-0732">Signal</keyword>
<evidence type="ECO:0000313" key="2">
    <source>
        <dbReference type="EMBL" id="CAE0269245.1"/>
    </source>
</evidence>
<feature type="chain" id="PRO_5030667069" evidence="1">
    <location>
        <begin position="25"/>
        <end position="573"/>
    </location>
</feature>
<accession>A0A7S3GKL9</accession>
<reference evidence="2" key="1">
    <citation type="submission" date="2021-01" db="EMBL/GenBank/DDBJ databases">
        <authorList>
            <person name="Corre E."/>
            <person name="Pelletier E."/>
            <person name="Niang G."/>
            <person name="Scheremetjew M."/>
            <person name="Finn R."/>
            <person name="Kale V."/>
            <person name="Holt S."/>
            <person name="Cochrane G."/>
            <person name="Meng A."/>
            <person name="Brown T."/>
            <person name="Cohen L."/>
        </authorList>
    </citation>
    <scope>NUCLEOTIDE SEQUENCE</scope>
    <source>
        <strain evidence="2">NIES-2562</strain>
    </source>
</reference>
<sequence length="573" mass="62653">MSEKPARMGLFLLFLLVHPILVLCVTQNSGVDSSLSKSHSLYGDLLNIWRTENTMSSTHTLSSSPPQGYRSAQSAEVRPPVRVLKVEIPETPISKNCVEGVAGLEVVEDEWKKWSFSKRGSCDDTMLNVQIDASDGEEVLLALNFASSSSLTPELFVARVVVKKGNGHSFVGFLPTTNRGQGQGLVLPSCFFRLGGHILLTRHYEDSKEAMGDTCPTYGRYFGIPKKVSWRRKWIPWAVIQVAAAAEGGKNHEDCMARATRSFWDTGAASFYSRWSSYVNTIVYGAKIVDERFLQTLGESTASTLSELDGLVGEVGGMLERAKSKMLVVIVGDSTGRELFYSVSRAFGLKFEREDRQGAAVSHRAQEGSTLGGRMQGRIALHYVWAGPWEERVEAFDRLDVQALLARADAVLFAFGSHDLCVSTLELAKIAARVDLIRLTQAMSASSVTRPKALIIRPSPACADSYPATTSARLKASGGCPVTVPRFVELGEALPQMVDEAVNTVSPASSVFHIVQLPSMELTEAKPDFVTDTLHVCKQKGEAEIEKKEERMFTICIYTVSTILGVVKGLLQG</sequence>
<proteinExistence type="predicted"/>